<keyword evidence="2" id="KW-1185">Reference proteome</keyword>
<organism evidence="1 2">
    <name type="scientific">Anopheles quadriannulatus</name>
    <name type="common">Mosquito</name>
    <dbReference type="NCBI Taxonomy" id="34691"/>
    <lineage>
        <taxon>Eukaryota</taxon>
        <taxon>Metazoa</taxon>
        <taxon>Ecdysozoa</taxon>
        <taxon>Arthropoda</taxon>
        <taxon>Hexapoda</taxon>
        <taxon>Insecta</taxon>
        <taxon>Pterygota</taxon>
        <taxon>Neoptera</taxon>
        <taxon>Endopterygota</taxon>
        <taxon>Diptera</taxon>
        <taxon>Nematocera</taxon>
        <taxon>Culicoidea</taxon>
        <taxon>Culicidae</taxon>
        <taxon>Anophelinae</taxon>
        <taxon>Anopheles</taxon>
    </lineage>
</organism>
<accession>A0A182XQ27</accession>
<reference evidence="1" key="1">
    <citation type="submission" date="2020-05" db="UniProtKB">
        <authorList>
            <consortium name="EnsemblMetazoa"/>
        </authorList>
    </citation>
    <scope>IDENTIFICATION</scope>
    <source>
        <strain evidence="1">SANGQUA</strain>
    </source>
</reference>
<evidence type="ECO:0000313" key="1">
    <source>
        <dbReference type="EnsemblMetazoa" id="AQUA011979-PA"/>
    </source>
</evidence>
<dbReference type="AlphaFoldDB" id="A0A182XQ27"/>
<name>A0A182XQ27_ANOQN</name>
<dbReference type="VEuPathDB" id="VectorBase:AQUA011979"/>
<evidence type="ECO:0000313" key="2">
    <source>
        <dbReference type="Proteomes" id="UP000076407"/>
    </source>
</evidence>
<protein>
    <submittedName>
        <fullName evidence="1">Uncharacterized protein</fullName>
    </submittedName>
</protein>
<dbReference type="Proteomes" id="UP000076407">
    <property type="component" value="Unassembled WGS sequence"/>
</dbReference>
<proteinExistence type="predicted"/>
<sequence length="83" mass="9650">MHAWVMWKMFSKLLWRAKCSIRPTMRLKKIPTSLLKHRDLMCIRIQLLNVCGKHGCLKCTVVGYHHPTSRTTCFPGTNAPLRT</sequence>
<dbReference type="EnsemblMetazoa" id="AQUA011979-RA">
    <property type="protein sequence ID" value="AQUA011979-PA"/>
    <property type="gene ID" value="AQUA011979"/>
</dbReference>